<evidence type="ECO:0000313" key="3">
    <source>
        <dbReference type="Proteomes" id="UP000070352"/>
    </source>
</evidence>
<keyword evidence="1" id="KW-0812">Transmembrane</keyword>
<evidence type="ECO:0008006" key="4">
    <source>
        <dbReference type="Google" id="ProtNLM"/>
    </source>
</evidence>
<sequence length="96" mass="11177">MHIAKNLKVMEWLKAEIIERVGGLFKGLFHGNESYIIDSMAGLLIAVYVLARRIGIPFHQIDSAVMEKLHNHQKEGHEIEEWYGDLSILEQYMKKR</sequence>
<name>A0A135L6Y6_9BACI</name>
<dbReference type="Pfam" id="PF12643">
    <property type="entry name" value="MazG-like"/>
    <property type="match status" value="1"/>
</dbReference>
<dbReference type="AlphaFoldDB" id="A0A135L6Y6"/>
<dbReference type="EMBL" id="LSKU01000001">
    <property type="protein sequence ID" value="KXG44771.1"/>
    <property type="molecule type" value="Genomic_DNA"/>
</dbReference>
<keyword evidence="3" id="KW-1185">Reference proteome</keyword>
<organism evidence="2 3">
    <name type="scientific">Tepidibacillus decaturensis</name>
    <dbReference type="NCBI Taxonomy" id="1413211"/>
    <lineage>
        <taxon>Bacteria</taxon>
        <taxon>Bacillati</taxon>
        <taxon>Bacillota</taxon>
        <taxon>Bacilli</taxon>
        <taxon>Bacillales</taxon>
        <taxon>Bacillaceae</taxon>
        <taxon>Tepidibacillus</taxon>
    </lineage>
</organism>
<evidence type="ECO:0000256" key="1">
    <source>
        <dbReference type="SAM" id="Phobius"/>
    </source>
</evidence>
<dbReference type="Proteomes" id="UP000070352">
    <property type="component" value="Unassembled WGS sequence"/>
</dbReference>
<protein>
    <recommendedName>
        <fullName evidence="4">MazG-like family protein</fullName>
    </recommendedName>
</protein>
<accession>A0A135L6Y6</accession>
<dbReference type="InterPro" id="IPR025984">
    <property type="entry name" value="DCTPP"/>
</dbReference>
<keyword evidence="1" id="KW-1133">Transmembrane helix</keyword>
<dbReference type="GO" id="GO:0009143">
    <property type="term" value="P:nucleoside triphosphate catabolic process"/>
    <property type="evidence" value="ECO:0007669"/>
    <property type="project" value="InterPro"/>
</dbReference>
<proteinExistence type="predicted"/>
<feature type="transmembrane region" description="Helical" evidence="1">
    <location>
        <begin position="34"/>
        <end position="51"/>
    </location>
</feature>
<reference evidence="2 3" key="1">
    <citation type="submission" date="2016-02" db="EMBL/GenBank/DDBJ databases">
        <title>Draft Genome for Tepidibacillus decaturensis nov. sp. Strain Z9, an Anaerobic, Moderately Thermophilic and Heterotrophic Bacterium from Deep Subsurface of the Illinois Basin, USA.</title>
        <authorList>
            <person name="Dong Y."/>
            <person name="Chang J.Y."/>
            <person name="Sanford R."/>
            <person name="Fouke B.W."/>
        </authorList>
    </citation>
    <scope>NUCLEOTIDE SEQUENCE [LARGE SCALE GENOMIC DNA]</scope>
    <source>
        <strain evidence="2 3">Z9</strain>
    </source>
</reference>
<dbReference type="STRING" id="1413211.U473_12615"/>
<gene>
    <name evidence="2" type="ORF">U473_12615</name>
</gene>
<evidence type="ECO:0000313" key="2">
    <source>
        <dbReference type="EMBL" id="KXG44771.1"/>
    </source>
</evidence>
<dbReference type="OrthoDB" id="2381770at2"/>
<keyword evidence="1" id="KW-0472">Membrane</keyword>
<dbReference type="GO" id="GO:0047429">
    <property type="term" value="F:nucleoside triphosphate diphosphatase activity"/>
    <property type="evidence" value="ECO:0007669"/>
    <property type="project" value="InterPro"/>
</dbReference>
<comment type="caution">
    <text evidence="2">The sequence shown here is derived from an EMBL/GenBank/DDBJ whole genome shotgun (WGS) entry which is preliminary data.</text>
</comment>